<evidence type="ECO:0000313" key="7">
    <source>
        <dbReference type="EMBL" id="QDA36719.1"/>
    </source>
</evidence>
<geneLocation type="plasmid" evidence="7 8">
    <name>unnamed3</name>
</geneLocation>
<reference evidence="8" key="1">
    <citation type="submission" date="2019-05" db="EMBL/GenBank/DDBJ databases">
        <title>Tamlana fucoidanivorans sp. nov., isolated from the surface of algae collected from Fujian province in China.</title>
        <authorList>
            <person name="Li J."/>
        </authorList>
    </citation>
    <scope>NUCLEOTIDE SEQUENCE [LARGE SCALE GENOMIC DNA]</scope>
    <source>
        <strain evidence="8">2251</strain>
        <plasmid evidence="8">unnamed3</plasmid>
    </source>
</reference>
<evidence type="ECO:0000256" key="5">
    <source>
        <dbReference type="ARBA" id="ARBA00022840"/>
    </source>
</evidence>
<dbReference type="Pfam" id="PF00294">
    <property type="entry name" value="PfkB"/>
    <property type="match status" value="1"/>
</dbReference>
<evidence type="ECO:0000259" key="6">
    <source>
        <dbReference type="Pfam" id="PF00294"/>
    </source>
</evidence>
<keyword evidence="4" id="KW-0418">Kinase</keyword>
<dbReference type="InterPro" id="IPR011611">
    <property type="entry name" value="PfkB_dom"/>
</dbReference>
<dbReference type="SUPFAM" id="SSF53613">
    <property type="entry name" value="Ribokinase-like"/>
    <property type="match status" value="2"/>
</dbReference>
<dbReference type="KEGG" id="plia:E4191_21815"/>
<evidence type="ECO:0000256" key="2">
    <source>
        <dbReference type="ARBA" id="ARBA00022679"/>
    </source>
</evidence>
<gene>
    <name evidence="7" type="ORF">E4191_21815</name>
</gene>
<sequence length="211" mass="22402">MRPAPRWPLWFWTISRRMSPDAPFQHRMRTEMEFLCTGEPLIEVTSSPETPGCFDRRAGGDMLNTAIHLARLTASGSVGDLSRLGDDAMSGFLRDILAEEGITDLCTTQPGGRPGRVGRAGPGRYAGALGRDLGNAAARWARQSSACVGTAAVDTTGAGDSFNAGWLAARQAGLAPADTIARAARLAAEVVQHPGAILPRQTMPAIEEMSE</sequence>
<dbReference type="PANTHER" id="PTHR43085">
    <property type="entry name" value="HEXOKINASE FAMILY MEMBER"/>
    <property type="match status" value="1"/>
</dbReference>
<dbReference type="EMBL" id="CP040764">
    <property type="protein sequence ID" value="QDA36719.1"/>
    <property type="molecule type" value="Genomic_DNA"/>
</dbReference>
<evidence type="ECO:0000256" key="1">
    <source>
        <dbReference type="ARBA" id="ARBA00010688"/>
    </source>
</evidence>
<protein>
    <recommendedName>
        <fullName evidence="6">Carbohydrate kinase PfkB domain-containing protein</fullName>
    </recommendedName>
</protein>
<keyword evidence="3" id="KW-0547">Nucleotide-binding</keyword>
<evidence type="ECO:0000256" key="4">
    <source>
        <dbReference type="ARBA" id="ARBA00022777"/>
    </source>
</evidence>
<evidence type="ECO:0000313" key="8">
    <source>
        <dbReference type="Proteomes" id="UP000296374"/>
    </source>
</evidence>
<dbReference type="Proteomes" id="UP000296374">
    <property type="component" value="Plasmid unnamed3"/>
</dbReference>
<evidence type="ECO:0000256" key="3">
    <source>
        <dbReference type="ARBA" id="ARBA00022741"/>
    </source>
</evidence>
<keyword evidence="2" id="KW-0808">Transferase</keyword>
<dbReference type="InterPro" id="IPR029056">
    <property type="entry name" value="Ribokinase-like"/>
</dbReference>
<dbReference type="Gene3D" id="3.40.1190.20">
    <property type="match status" value="2"/>
</dbReference>
<dbReference type="GO" id="GO:0016301">
    <property type="term" value="F:kinase activity"/>
    <property type="evidence" value="ECO:0007669"/>
    <property type="project" value="UniProtKB-KW"/>
</dbReference>
<dbReference type="PANTHER" id="PTHR43085:SF1">
    <property type="entry name" value="PSEUDOURIDINE KINASE-RELATED"/>
    <property type="match status" value="1"/>
</dbReference>
<feature type="domain" description="Carbohydrate kinase PfkB" evidence="6">
    <location>
        <begin position="149"/>
        <end position="201"/>
    </location>
</feature>
<dbReference type="AlphaFoldDB" id="A0A4Y5STN0"/>
<name>A0A4Y5STN0_9RHOB</name>
<dbReference type="GO" id="GO:0005524">
    <property type="term" value="F:ATP binding"/>
    <property type="evidence" value="ECO:0007669"/>
    <property type="project" value="UniProtKB-KW"/>
</dbReference>
<keyword evidence="7" id="KW-0614">Plasmid</keyword>
<organism evidence="7 8">
    <name type="scientific">Paracoccus liaowanqingii</name>
    <dbReference type="NCBI Taxonomy" id="2560053"/>
    <lineage>
        <taxon>Bacteria</taxon>
        <taxon>Pseudomonadati</taxon>
        <taxon>Pseudomonadota</taxon>
        <taxon>Alphaproteobacteria</taxon>
        <taxon>Rhodobacterales</taxon>
        <taxon>Paracoccaceae</taxon>
        <taxon>Paracoccus</taxon>
    </lineage>
</organism>
<proteinExistence type="inferred from homology"/>
<keyword evidence="5" id="KW-0067">ATP-binding</keyword>
<dbReference type="InterPro" id="IPR050306">
    <property type="entry name" value="PfkB_Carbo_kinase"/>
</dbReference>
<comment type="similarity">
    <text evidence="1">Belongs to the carbohydrate kinase PfkB family.</text>
</comment>
<accession>A0A4Y5STN0</accession>